<evidence type="ECO:0000313" key="5">
    <source>
        <dbReference type="Proteomes" id="UP000799440"/>
    </source>
</evidence>
<dbReference type="PROSITE" id="PS50157">
    <property type="entry name" value="ZINC_FINGER_C2H2_2"/>
    <property type="match status" value="2"/>
</dbReference>
<evidence type="ECO:0000256" key="2">
    <source>
        <dbReference type="SAM" id="MobiDB-lite"/>
    </source>
</evidence>
<name>A0A6A6UZB3_9PLEO</name>
<dbReference type="EMBL" id="MU006609">
    <property type="protein sequence ID" value="KAF2742441.1"/>
    <property type="molecule type" value="Genomic_DNA"/>
</dbReference>
<feature type="region of interest" description="Disordered" evidence="2">
    <location>
        <begin position="1"/>
        <end position="26"/>
    </location>
</feature>
<accession>A0A6A6UZB3</accession>
<dbReference type="Pfam" id="PF00096">
    <property type="entry name" value="zf-C2H2"/>
    <property type="match status" value="1"/>
</dbReference>
<evidence type="ECO:0000313" key="4">
    <source>
        <dbReference type="EMBL" id="KAF2742441.1"/>
    </source>
</evidence>
<organism evidence="4 5">
    <name type="scientific">Sporormia fimetaria CBS 119925</name>
    <dbReference type="NCBI Taxonomy" id="1340428"/>
    <lineage>
        <taxon>Eukaryota</taxon>
        <taxon>Fungi</taxon>
        <taxon>Dikarya</taxon>
        <taxon>Ascomycota</taxon>
        <taxon>Pezizomycotina</taxon>
        <taxon>Dothideomycetes</taxon>
        <taxon>Pleosporomycetidae</taxon>
        <taxon>Pleosporales</taxon>
        <taxon>Sporormiaceae</taxon>
        <taxon>Sporormia</taxon>
    </lineage>
</organism>
<gene>
    <name evidence="4" type="ORF">M011DRAFT_412739</name>
</gene>
<dbReference type="AlphaFoldDB" id="A0A6A6UZB3"/>
<proteinExistence type="predicted"/>
<feature type="domain" description="C2H2-type" evidence="3">
    <location>
        <begin position="536"/>
        <end position="566"/>
    </location>
</feature>
<feature type="region of interest" description="Disordered" evidence="2">
    <location>
        <begin position="107"/>
        <end position="160"/>
    </location>
</feature>
<dbReference type="Gene3D" id="3.30.160.60">
    <property type="entry name" value="Classic Zinc Finger"/>
    <property type="match status" value="2"/>
</dbReference>
<feature type="compositionally biased region" description="Low complexity" evidence="2">
    <location>
        <begin position="107"/>
        <end position="116"/>
    </location>
</feature>
<evidence type="ECO:0000256" key="1">
    <source>
        <dbReference type="PROSITE-ProRule" id="PRU00042"/>
    </source>
</evidence>
<evidence type="ECO:0000259" key="3">
    <source>
        <dbReference type="PROSITE" id="PS50157"/>
    </source>
</evidence>
<sequence>MIALSHQRHDSQQHNNPPNSSTFSCAPSLSYQQLQLANYLASQQQALNAPGDDLATQQYMPAAYDFSNPAIRIQQSTPTPQYPSAAAHTTPLSFNLNNWNVGGTNVQQTGTQTLQTPKNRGHQRGSSASSINSDGSHYQASSFPTYPNHLPTPSQTPTQTQFLDANSFNSLASSMAPSMNAHQSMQQALLDQNNDDDIPAFNHSARHSVSSYGHDSPATPRTAQGDDTDGAFKAAPSGETLLRRVDSWLFDEFVTYDDPSDLRQHTNMQKMDGQMDMFGQSLLPQAQPAPTSTGLMPPARSALLSSVNHQMHLAQNMRSHTPSTTASRAASPFLPNSPYNQAASYDSPRVRLGTAAEARQQTMEAAAGHALKTSDESAELATISPKDALLEYHPEEDAKPLFADGGASDYSNQYSGGDNLRTATQPNLDSTISTTSDPTFQRDVWPSSQYASNIPSSQNLPFSFASPALPNSLQGGGLAYAHYRTAPAVTDPVPDFPQFLRMESSASEAEPQNSQQSATSEPLQKPASSTADSGTYTCTYHGCTQRFETPQKLQRHKREGHRNAHPNAIGTTMTSAQLLERNSQAGPHKCERINPTTGKPCNTIFSRPYDLTRHEDTIHNARKQKVRCALCQEEKTFSRNDALTRHMRVVHPHVDFPGKHKRRGAH</sequence>
<dbReference type="PROSITE" id="PS00028">
    <property type="entry name" value="ZINC_FINGER_C2H2_1"/>
    <property type="match status" value="1"/>
</dbReference>
<dbReference type="InterPro" id="IPR013087">
    <property type="entry name" value="Znf_C2H2_type"/>
</dbReference>
<feature type="compositionally biased region" description="Polar residues" evidence="2">
    <location>
        <begin position="13"/>
        <end position="26"/>
    </location>
</feature>
<dbReference type="GO" id="GO:0005634">
    <property type="term" value="C:nucleus"/>
    <property type="evidence" value="ECO:0007669"/>
    <property type="project" value="TreeGrafter"/>
</dbReference>
<dbReference type="PANTHER" id="PTHR46179:SF19">
    <property type="entry name" value="C2H2 FINGER DOMAIN TRANSCRIPTION FACTOR (EUROFUNG)-RELATED"/>
    <property type="match status" value="1"/>
</dbReference>
<keyword evidence="1" id="KW-0479">Metal-binding</keyword>
<feature type="region of interest" description="Disordered" evidence="2">
    <location>
        <begin position="504"/>
        <end position="531"/>
    </location>
</feature>
<keyword evidence="5" id="KW-1185">Reference proteome</keyword>
<reference evidence="4" key="1">
    <citation type="journal article" date="2020" name="Stud. Mycol.">
        <title>101 Dothideomycetes genomes: a test case for predicting lifestyles and emergence of pathogens.</title>
        <authorList>
            <person name="Haridas S."/>
            <person name="Albert R."/>
            <person name="Binder M."/>
            <person name="Bloem J."/>
            <person name="Labutti K."/>
            <person name="Salamov A."/>
            <person name="Andreopoulos B."/>
            <person name="Baker S."/>
            <person name="Barry K."/>
            <person name="Bills G."/>
            <person name="Bluhm B."/>
            <person name="Cannon C."/>
            <person name="Castanera R."/>
            <person name="Culley D."/>
            <person name="Daum C."/>
            <person name="Ezra D."/>
            <person name="Gonzalez J."/>
            <person name="Henrissat B."/>
            <person name="Kuo A."/>
            <person name="Liang C."/>
            <person name="Lipzen A."/>
            <person name="Lutzoni F."/>
            <person name="Magnuson J."/>
            <person name="Mondo S."/>
            <person name="Nolan M."/>
            <person name="Ohm R."/>
            <person name="Pangilinan J."/>
            <person name="Park H.-J."/>
            <person name="Ramirez L."/>
            <person name="Alfaro M."/>
            <person name="Sun H."/>
            <person name="Tritt A."/>
            <person name="Yoshinaga Y."/>
            <person name="Zwiers L.-H."/>
            <person name="Turgeon B."/>
            <person name="Goodwin S."/>
            <person name="Spatafora J."/>
            <person name="Crous P."/>
            <person name="Grigoriev I."/>
        </authorList>
    </citation>
    <scope>NUCLEOTIDE SEQUENCE</scope>
    <source>
        <strain evidence="4">CBS 119925</strain>
    </source>
</reference>
<keyword evidence="1" id="KW-0863">Zinc-finger</keyword>
<dbReference type="PANTHER" id="PTHR46179">
    <property type="entry name" value="ZINC FINGER PROTEIN"/>
    <property type="match status" value="1"/>
</dbReference>
<dbReference type="SMART" id="SM00355">
    <property type="entry name" value="ZnF_C2H2"/>
    <property type="match status" value="3"/>
</dbReference>
<feature type="compositionally biased region" description="Low complexity" evidence="2">
    <location>
        <begin position="126"/>
        <end position="136"/>
    </location>
</feature>
<dbReference type="OrthoDB" id="7295497at2759"/>
<keyword evidence="1" id="KW-0862">Zinc</keyword>
<feature type="region of interest" description="Disordered" evidence="2">
    <location>
        <begin position="194"/>
        <end position="235"/>
    </location>
</feature>
<feature type="domain" description="C2H2-type" evidence="3">
    <location>
        <begin position="588"/>
        <end position="624"/>
    </location>
</feature>
<feature type="compositionally biased region" description="Low complexity" evidence="2">
    <location>
        <begin position="151"/>
        <end position="160"/>
    </location>
</feature>
<protein>
    <recommendedName>
        <fullName evidence="3">C2H2-type domain-containing protein</fullName>
    </recommendedName>
</protein>
<dbReference type="GO" id="GO:0006357">
    <property type="term" value="P:regulation of transcription by RNA polymerase II"/>
    <property type="evidence" value="ECO:0007669"/>
    <property type="project" value="TreeGrafter"/>
</dbReference>
<dbReference type="Proteomes" id="UP000799440">
    <property type="component" value="Unassembled WGS sequence"/>
</dbReference>
<dbReference type="InterPro" id="IPR051061">
    <property type="entry name" value="Zinc_finger_trans_reg"/>
</dbReference>
<dbReference type="GO" id="GO:0008270">
    <property type="term" value="F:zinc ion binding"/>
    <property type="evidence" value="ECO:0007669"/>
    <property type="project" value="UniProtKB-KW"/>
</dbReference>